<dbReference type="PANTHER" id="PTHR46033">
    <property type="entry name" value="PROTEIN MAIN-LIKE 2"/>
    <property type="match status" value="1"/>
</dbReference>
<dbReference type="InterPro" id="IPR044824">
    <property type="entry name" value="MAIN-like"/>
</dbReference>
<gene>
    <name evidence="3" type="ORF">Scep_001803</name>
</gene>
<sequence length="629" mass="70965">MARPKVPVTREEDGVEVSRPNRGRGGRRPPTASYRKEKENENEDVKGKAKVDGTRGRLHLHDEGSTLDAGRPEDLVVARGEEEGHASESSSSDSSEAGNTIETDHNVGGSSSGGAGHNEGEPEVSVEARAPFPGGPMDGALLKSFKDHVALSIWSNEQRPVLKCINHGDQIQEWDLQSCHPDTAGLQRIIQRSGLNTLIDCSYRKANKEVISAFVERWQPETNTFHLPFGEMSISLEDVSFLLKIPVTGKVVAVENFARSMEESPSDAIKMVSNLLGVSVEEAEEEVNISKGLTVRKCWLKSRWCPKAGSRPRNYPPVECTARTYLLYLLSCTLFADKSGSRVSIALLKLFEDLDDVGNYAWGAAALAYLYRHLGSATRVQVSRFFGYLTLLEGWVYDHIKLGLATPNAKYLDYVQPRVCRWIQKHETVANVDKLGAIRRTLDRLRPSEVTWDPYVNFRENGVVHAMAFYSGTIKYMDVVKPYHPERILRQFGHVQSIPDPPYRPFEAHRGPSANKYSVEYWFQQDNWERWRNHLLAPEVQGDKAEFEFLATPDYLPWFLKVSHPVITNPTLEDHDMVATTIADNELLDVIGVRWTRHCDGWTSRRRCVRLSLRGQWRVTSSTFFRGGV</sequence>
<keyword evidence="4" id="KW-1185">Reference proteome</keyword>
<dbReference type="InterPro" id="IPR019557">
    <property type="entry name" value="AminoTfrase-like_pln_mobile"/>
</dbReference>
<dbReference type="PANTHER" id="PTHR46033:SF8">
    <property type="entry name" value="PROTEIN MAINTENANCE OF MERISTEMS-LIKE"/>
    <property type="match status" value="1"/>
</dbReference>
<evidence type="ECO:0000313" key="4">
    <source>
        <dbReference type="Proteomes" id="UP001419268"/>
    </source>
</evidence>
<evidence type="ECO:0000256" key="1">
    <source>
        <dbReference type="SAM" id="MobiDB-lite"/>
    </source>
</evidence>
<dbReference type="Pfam" id="PF10536">
    <property type="entry name" value="PMD"/>
    <property type="match status" value="1"/>
</dbReference>
<feature type="region of interest" description="Disordered" evidence="1">
    <location>
        <begin position="1"/>
        <end position="132"/>
    </location>
</feature>
<dbReference type="AlphaFoldDB" id="A0AAP0Q3Q2"/>
<dbReference type="GO" id="GO:0010073">
    <property type="term" value="P:meristem maintenance"/>
    <property type="evidence" value="ECO:0007669"/>
    <property type="project" value="InterPro"/>
</dbReference>
<protein>
    <recommendedName>
        <fullName evidence="2">Aminotransferase-like plant mobile domain-containing protein</fullName>
    </recommendedName>
</protein>
<feature type="compositionally biased region" description="Basic and acidic residues" evidence="1">
    <location>
        <begin position="34"/>
        <end position="86"/>
    </location>
</feature>
<feature type="compositionally biased region" description="Low complexity" evidence="1">
    <location>
        <begin position="87"/>
        <end position="98"/>
    </location>
</feature>
<proteinExistence type="predicted"/>
<evidence type="ECO:0000259" key="2">
    <source>
        <dbReference type="Pfam" id="PF10536"/>
    </source>
</evidence>
<feature type="domain" description="Aminotransferase-like plant mobile" evidence="2">
    <location>
        <begin position="194"/>
        <end position="559"/>
    </location>
</feature>
<comment type="caution">
    <text evidence="3">The sequence shown here is derived from an EMBL/GenBank/DDBJ whole genome shotgun (WGS) entry which is preliminary data.</text>
</comment>
<reference evidence="3 4" key="1">
    <citation type="submission" date="2024-01" db="EMBL/GenBank/DDBJ databases">
        <title>Genome assemblies of Stephania.</title>
        <authorList>
            <person name="Yang L."/>
        </authorList>
    </citation>
    <scope>NUCLEOTIDE SEQUENCE [LARGE SCALE GENOMIC DNA]</scope>
    <source>
        <strain evidence="3">JXDWG</strain>
        <tissue evidence="3">Leaf</tissue>
    </source>
</reference>
<name>A0AAP0Q3Q2_9MAGN</name>
<evidence type="ECO:0000313" key="3">
    <source>
        <dbReference type="EMBL" id="KAK9166612.1"/>
    </source>
</evidence>
<accession>A0AAP0Q3Q2</accession>
<dbReference type="Proteomes" id="UP001419268">
    <property type="component" value="Unassembled WGS sequence"/>
</dbReference>
<dbReference type="EMBL" id="JBBNAG010000001">
    <property type="protein sequence ID" value="KAK9166612.1"/>
    <property type="molecule type" value="Genomic_DNA"/>
</dbReference>
<organism evidence="3 4">
    <name type="scientific">Stephania cephalantha</name>
    <dbReference type="NCBI Taxonomy" id="152367"/>
    <lineage>
        <taxon>Eukaryota</taxon>
        <taxon>Viridiplantae</taxon>
        <taxon>Streptophyta</taxon>
        <taxon>Embryophyta</taxon>
        <taxon>Tracheophyta</taxon>
        <taxon>Spermatophyta</taxon>
        <taxon>Magnoliopsida</taxon>
        <taxon>Ranunculales</taxon>
        <taxon>Menispermaceae</taxon>
        <taxon>Menispermoideae</taxon>
        <taxon>Cissampelideae</taxon>
        <taxon>Stephania</taxon>
    </lineage>
</organism>